<comment type="caution">
    <text evidence="4">The sequence shown here is derived from an EMBL/GenBank/DDBJ whole genome shotgun (WGS) entry which is preliminary data.</text>
</comment>
<dbReference type="InterPro" id="IPR027385">
    <property type="entry name" value="Beta-barrel_OMP"/>
</dbReference>
<evidence type="ECO:0000256" key="2">
    <source>
        <dbReference type="SAM" id="SignalP"/>
    </source>
</evidence>
<dbReference type="RefSeq" id="WP_102390689.1">
    <property type="nucleotide sequence ID" value="NZ_MDAL01000017.1"/>
</dbReference>
<sequence length="178" mass="19465">MNKCQWLICLSLAAAPAAANVVNQDIYLAASIGAHEFADEAGGKFGIHFGGKNIFERGFMLGGELEFSKITNDDFEKRYSGNKEDYSLAANVPIGKRFELGGENAIDAYGLIGYSSLRVYSDTASERLDGVRWGAGVDGNFSNFLVGLRYTQGKLDSDLVGDFTEKNLSLQFGYRFQL</sequence>
<dbReference type="SUPFAM" id="SSF56925">
    <property type="entry name" value="OMPA-like"/>
    <property type="match status" value="1"/>
</dbReference>
<dbReference type="Pfam" id="PF13505">
    <property type="entry name" value="OMP_b-brl"/>
    <property type="match status" value="1"/>
</dbReference>
<reference evidence="5" key="1">
    <citation type="submission" date="2016-07" db="EMBL/GenBank/DDBJ databases">
        <title>Nontailed viruses are major unrecognized killers of bacteria in the ocean.</title>
        <authorList>
            <person name="Kauffman K."/>
            <person name="Hussain F."/>
            <person name="Yang J."/>
            <person name="Arevalo P."/>
            <person name="Brown J."/>
            <person name="Cutler M."/>
            <person name="Kelly L."/>
            <person name="Polz M.F."/>
        </authorList>
    </citation>
    <scope>NUCLEOTIDE SEQUENCE [LARGE SCALE GENOMIC DNA]</scope>
    <source>
        <strain evidence="5">10N.261.45.A10</strain>
    </source>
</reference>
<proteinExistence type="predicted"/>
<dbReference type="Proteomes" id="UP000235387">
    <property type="component" value="Unassembled WGS sequence"/>
</dbReference>
<gene>
    <name evidence="4" type="ORF">BCT23_13890</name>
</gene>
<organism evidence="4 5">
    <name type="scientific">Enterovibrio norvegicus</name>
    <dbReference type="NCBI Taxonomy" id="188144"/>
    <lineage>
        <taxon>Bacteria</taxon>
        <taxon>Pseudomonadati</taxon>
        <taxon>Pseudomonadota</taxon>
        <taxon>Gammaproteobacteria</taxon>
        <taxon>Vibrionales</taxon>
        <taxon>Vibrionaceae</taxon>
        <taxon>Enterovibrio</taxon>
    </lineage>
</organism>
<dbReference type="AlphaFoldDB" id="A0A2N7LBF6"/>
<feature type="chain" id="PRO_5014601126" description="Outer membrane protein beta-barrel domain-containing protein" evidence="2">
    <location>
        <begin position="20"/>
        <end position="178"/>
    </location>
</feature>
<dbReference type="InterPro" id="IPR011250">
    <property type="entry name" value="OMP/PagP_B-barrel"/>
</dbReference>
<evidence type="ECO:0000313" key="5">
    <source>
        <dbReference type="Proteomes" id="UP000235387"/>
    </source>
</evidence>
<feature type="domain" description="Outer membrane protein beta-barrel" evidence="3">
    <location>
        <begin position="7"/>
        <end position="176"/>
    </location>
</feature>
<accession>A0A2N7LBF6</accession>
<dbReference type="EMBL" id="MDAL01000017">
    <property type="protein sequence ID" value="PMN92571.1"/>
    <property type="molecule type" value="Genomic_DNA"/>
</dbReference>
<dbReference type="Gene3D" id="2.40.160.20">
    <property type="match status" value="1"/>
</dbReference>
<evidence type="ECO:0000256" key="1">
    <source>
        <dbReference type="ARBA" id="ARBA00022729"/>
    </source>
</evidence>
<keyword evidence="1 2" id="KW-0732">Signal</keyword>
<feature type="signal peptide" evidence="2">
    <location>
        <begin position="1"/>
        <end position="19"/>
    </location>
</feature>
<name>A0A2N7LBF6_9GAMM</name>
<protein>
    <recommendedName>
        <fullName evidence="3">Outer membrane protein beta-barrel domain-containing protein</fullName>
    </recommendedName>
</protein>
<evidence type="ECO:0000313" key="4">
    <source>
        <dbReference type="EMBL" id="PMN92571.1"/>
    </source>
</evidence>
<evidence type="ECO:0000259" key="3">
    <source>
        <dbReference type="Pfam" id="PF13505"/>
    </source>
</evidence>